<evidence type="ECO:0000256" key="2">
    <source>
        <dbReference type="ARBA" id="ARBA00022801"/>
    </source>
</evidence>
<dbReference type="SUPFAM" id="SSF55811">
    <property type="entry name" value="Nudix"/>
    <property type="match status" value="1"/>
</dbReference>
<reference evidence="5" key="1">
    <citation type="submission" date="2016-09" db="EMBL/GenBank/DDBJ databases">
        <authorList>
            <person name="Wan X."/>
            <person name="Hou S."/>
        </authorList>
    </citation>
    <scope>NUCLEOTIDE SEQUENCE [LARGE SCALE GENOMIC DNA]</scope>
    <source>
        <strain evidence="5">KH87</strain>
    </source>
</reference>
<accession>A0A1E7Q5W5</accession>
<protein>
    <submittedName>
        <fullName evidence="4">ADP-ribose pyrophosphatase</fullName>
    </submittedName>
</protein>
<dbReference type="PROSITE" id="PS00893">
    <property type="entry name" value="NUDIX_BOX"/>
    <property type="match status" value="1"/>
</dbReference>
<evidence type="ECO:0000256" key="1">
    <source>
        <dbReference type="ARBA" id="ARBA00001946"/>
    </source>
</evidence>
<dbReference type="Pfam" id="PF00293">
    <property type="entry name" value="NUDIX"/>
    <property type="match status" value="1"/>
</dbReference>
<comment type="cofactor">
    <cofactor evidence="1">
        <name>Mg(2+)</name>
        <dbReference type="ChEBI" id="CHEBI:18420"/>
    </cofactor>
</comment>
<dbReference type="EMBL" id="MKEK01000001">
    <property type="protein sequence ID" value="OEY69473.1"/>
    <property type="molecule type" value="Genomic_DNA"/>
</dbReference>
<evidence type="ECO:0000259" key="3">
    <source>
        <dbReference type="PROSITE" id="PS51462"/>
    </source>
</evidence>
<keyword evidence="2" id="KW-0378">Hydrolase</keyword>
<feature type="domain" description="Nudix hydrolase" evidence="3">
    <location>
        <begin position="5"/>
        <end position="137"/>
    </location>
</feature>
<dbReference type="PANTHER" id="PTHR43222:SF11">
    <property type="entry name" value="PHOSPHATASE NUDJ"/>
    <property type="match status" value="1"/>
</dbReference>
<dbReference type="Proteomes" id="UP000242258">
    <property type="component" value="Unassembled WGS sequence"/>
</dbReference>
<dbReference type="PANTHER" id="PTHR43222">
    <property type="entry name" value="NUDIX HYDROLASE 23"/>
    <property type="match status" value="1"/>
</dbReference>
<dbReference type="InterPro" id="IPR015797">
    <property type="entry name" value="NUDIX_hydrolase-like_dom_sf"/>
</dbReference>
<dbReference type="AlphaFoldDB" id="A0A1E7Q5W5"/>
<dbReference type="RefSeq" id="WP_070049043.1">
    <property type="nucleotide sequence ID" value="NZ_CBCSDO010000005.1"/>
</dbReference>
<dbReference type="InterPro" id="IPR000086">
    <property type="entry name" value="NUDIX_hydrolase_dom"/>
</dbReference>
<comment type="caution">
    <text evidence="4">The sequence shown here is derived from an EMBL/GenBank/DDBJ whole genome shotgun (WGS) entry which is preliminary data.</text>
</comment>
<proteinExistence type="predicted"/>
<name>A0A1E7Q5W5_9GAMM</name>
<sequence>MSRSQLHLTVAAVVHYNNKFLFVEEIDKQSQLRVLNQPAGHVEENEDLISAICRELLEETGLNLAPTHWLGISQLHAANDHRYVRVNFIFEPSQLPEHYRSHDPDILALHWYSQQQLIDSGMAVRSQLVLDAIQLFQQGVRLPLNLIQPTR</sequence>
<gene>
    <name evidence="4" type="ORF">BI198_07765</name>
</gene>
<organism evidence="4 5">
    <name type="scientific">Rheinheimera salexigens</name>
    <dbReference type="NCBI Taxonomy" id="1628148"/>
    <lineage>
        <taxon>Bacteria</taxon>
        <taxon>Pseudomonadati</taxon>
        <taxon>Pseudomonadota</taxon>
        <taxon>Gammaproteobacteria</taxon>
        <taxon>Chromatiales</taxon>
        <taxon>Chromatiaceae</taxon>
        <taxon>Rheinheimera</taxon>
    </lineage>
</organism>
<keyword evidence="5" id="KW-1185">Reference proteome</keyword>
<evidence type="ECO:0000313" key="4">
    <source>
        <dbReference type="EMBL" id="OEY69473.1"/>
    </source>
</evidence>
<dbReference type="InterPro" id="IPR020084">
    <property type="entry name" value="NUDIX_hydrolase_CS"/>
</dbReference>
<dbReference type="GO" id="GO:0016787">
    <property type="term" value="F:hydrolase activity"/>
    <property type="evidence" value="ECO:0007669"/>
    <property type="project" value="UniProtKB-KW"/>
</dbReference>
<dbReference type="Gene3D" id="3.90.79.10">
    <property type="entry name" value="Nucleoside Triphosphate Pyrophosphohydrolase"/>
    <property type="match status" value="1"/>
</dbReference>
<dbReference type="OrthoDB" id="8594221at2"/>
<dbReference type="PROSITE" id="PS51462">
    <property type="entry name" value="NUDIX"/>
    <property type="match status" value="1"/>
</dbReference>
<evidence type="ECO:0000313" key="5">
    <source>
        <dbReference type="Proteomes" id="UP000242258"/>
    </source>
</evidence>
<dbReference type="STRING" id="1628148.BI198_07765"/>